<gene>
    <name evidence="2" type="ORF">OCV61_04040</name>
</gene>
<evidence type="ECO:0000313" key="3">
    <source>
        <dbReference type="Proteomes" id="UP001652409"/>
    </source>
</evidence>
<organism evidence="2 3">
    <name type="scientific">Blautia ammoniilytica</name>
    <dbReference type="NCBI Taxonomy" id="2981782"/>
    <lineage>
        <taxon>Bacteria</taxon>
        <taxon>Bacillati</taxon>
        <taxon>Bacillota</taxon>
        <taxon>Clostridia</taxon>
        <taxon>Lachnospirales</taxon>
        <taxon>Lachnospiraceae</taxon>
        <taxon>Blautia</taxon>
    </lineage>
</organism>
<feature type="region of interest" description="Disordered" evidence="1">
    <location>
        <begin position="1"/>
        <end position="43"/>
    </location>
</feature>
<sequence length="61" mass="7056">MLGRKKKGKRAEYKVTSENLAVPEIHTGEVDHNDDTDKEKHEESITYENVAIPEIHIVKRK</sequence>
<dbReference type="EMBL" id="JAOQJL010000005">
    <property type="protein sequence ID" value="MCU6764580.1"/>
    <property type="molecule type" value="Genomic_DNA"/>
</dbReference>
<evidence type="ECO:0000313" key="2">
    <source>
        <dbReference type="EMBL" id="MCU6764580.1"/>
    </source>
</evidence>
<name>A0ABT2TQS8_9FIRM</name>
<keyword evidence="3" id="KW-1185">Reference proteome</keyword>
<evidence type="ECO:0000256" key="1">
    <source>
        <dbReference type="SAM" id="MobiDB-lite"/>
    </source>
</evidence>
<reference evidence="2 3" key="1">
    <citation type="journal article" date="2021" name="ISME Commun">
        <title>Automated analysis of genomic sequences facilitates high-throughput and comprehensive description of bacteria.</title>
        <authorList>
            <person name="Hitch T.C.A."/>
        </authorList>
    </citation>
    <scope>NUCLEOTIDE SEQUENCE [LARGE SCALE GENOMIC DNA]</scope>
    <source>
        <strain evidence="2 3">Sanger_23</strain>
    </source>
</reference>
<protein>
    <submittedName>
        <fullName evidence="2">Uncharacterized protein</fullName>
    </submittedName>
</protein>
<comment type="caution">
    <text evidence="2">The sequence shown here is derived from an EMBL/GenBank/DDBJ whole genome shotgun (WGS) entry which is preliminary data.</text>
</comment>
<dbReference type="RefSeq" id="WP_158420766.1">
    <property type="nucleotide sequence ID" value="NZ_JAOQJL010000005.1"/>
</dbReference>
<proteinExistence type="predicted"/>
<accession>A0ABT2TQS8</accession>
<dbReference type="Proteomes" id="UP001652409">
    <property type="component" value="Unassembled WGS sequence"/>
</dbReference>
<feature type="compositionally biased region" description="Basic and acidic residues" evidence="1">
    <location>
        <begin position="26"/>
        <end position="43"/>
    </location>
</feature>